<evidence type="ECO:0000256" key="2">
    <source>
        <dbReference type="ARBA" id="ARBA00022723"/>
    </source>
</evidence>
<evidence type="ECO:0000259" key="4">
    <source>
        <dbReference type="PROSITE" id="PS51184"/>
    </source>
</evidence>
<comment type="caution">
    <text evidence="5">The sequence shown here is derived from an EMBL/GenBank/DDBJ whole genome shotgun (WGS) entry which is preliminary data.</text>
</comment>
<sequence>MFVHMDKCSAINIMLHSKDMRHRMGAHWDIWSKADIAHLSMALAPNTPSDQCSISQPIIQKKFYAGRALLEDEYSKTGQHHWSFEQLPGEAVIIPLGCPHQVSNRGQCVKIACNFISHSHISVLEDMEVSIQKMNFDLKWHMHTDLL</sequence>
<dbReference type="Proteomes" id="UP000076154">
    <property type="component" value="Unassembled WGS sequence"/>
</dbReference>
<dbReference type="GO" id="GO:0000785">
    <property type="term" value="C:chromatin"/>
    <property type="evidence" value="ECO:0007669"/>
    <property type="project" value="TreeGrafter"/>
</dbReference>
<dbReference type="GO" id="GO:0046872">
    <property type="term" value="F:metal ion binding"/>
    <property type="evidence" value="ECO:0007669"/>
    <property type="project" value="UniProtKB-KW"/>
</dbReference>
<dbReference type="GO" id="GO:0000118">
    <property type="term" value="C:histone deacetylase complex"/>
    <property type="evidence" value="ECO:0007669"/>
    <property type="project" value="TreeGrafter"/>
</dbReference>
<proteinExistence type="predicted"/>
<dbReference type="PANTHER" id="PTHR12549:SF38">
    <property type="entry name" value="JMJC DOMAIN-CONTAINING HISTONE DEMETHYLASE 2, ISOFORM A"/>
    <property type="match status" value="1"/>
</dbReference>
<dbReference type="InParanoid" id="A0A369JM00"/>
<dbReference type="GO" id="GO:0003712">
    <property type="term" value="F:transcription coregulator activity"/>
    <property type="evidence" value="ECO:0007669"/>
    <property type="project" value="TreeGrafter"/>
</dbReference>
<keyword evidence="3" id="KW-0539">Nucleus</keyword>
<protein>
    <recommendedName>
        <fullName evidence="4">JmjC domain-containing protein</fullName>
    </recommendedName>
</protein>
<dbReference type="GO" id="GO:0006357">
    <property type="term" value="P:regulation of transcription by RNA polymerase II"/>
    <property type="evidence" value="ECO:0007669"/>
    <property type="project" value="TreeGrafter"/>
</dbReference>
<evidence type="ECO:0000256" key="3">
    <source>
        <dbReference type="ARBA" id="ARBA00023242"/>
    </source>
</evidence>
<dbReference type="Gene3D" id="2.60.120.650">
    <property type="entry name" value="Cupin"/>
    <property type="match status" value="1"/>
</dbReference>
<accession>A0A369JM00</accession>
<dbReference type="GO" id="GO:0031490">
    <property type="term" value="F:chromatin DNA binding"/>
    <property type="evidence" value="ECO:0007669"/>
    <property type="project" value="TreeGrafter"/>
</dbReference>
<keyword evidence="2" id="KW-0479">Metal-binding</keyword>
<dbReference type="InterPro" id="IPR003347">
    <property type="entry name" value="JmjC_dom"/>
</dbReference>
<dbReference type="SUPFAM" id="SSF51197">
    <property type="entry name" value="Clavaminate synthase-like"/>
    <property type="match status" value="1"/>
</dbReference>
<dbReference type="OrthoDB" id="1667110at2759"/>
<dbReference type="PANTHER" id="PTHR12549">
    <property type="entry name" value="JMJC DOMAIN-CONTAINING HISTONE DEMETHYLATION PROTEIN"/>
    <property type="match status" value="1"/>
</dbReference>
<evidence type="ECO:0000256" key="1">
    <source>
        <dbReference type="ARBA" id="ARBA00004123"/>
    </source>
</evidence>
<keyword evidence="6" id="KW-1185">Reference proteome</keyword>
<evidence type="ECO:0000313" key="6">
    <source>
        <dbReference type="Proteomes" id="UP000076154"/>
    </source>
</evidence>
<dbReference type="InterPro" id="IPR045109">
    <property type="entry name" value="LSDs-like"/>
</dbReference>
<dbReference type="PROSITE" id="PS51184">
    <property type="entry name" value="JMJC"/>
    <property type="match status" value="1"/>
</dbReference>
<gene>
    <name evidence="5" type="ORF">Hypma_010529</name>
</gene>
<dbReference type="EMBL" id="LUEZ02000051">
    <property type="protein sequence ID" value="RDB22372.1"/>
    <property type="molecule type" value="Genomic_DNA"/>
</dbReference>
<feature type="domain" description="JmjC" evidence="4">
    <location>
        <begin position="1"/>
        <end position="132"/>
    </location>
</feature>
<dbReference type="STRING" id="39966.A0A369JM00"/>
<organism evidence="5 6">
    <name type="scientific">Hypsizygus marmoreus</name>
    <name type="common">White beech mushroom</name>
    <name type="synonym">Agaricus marmoreus</name>
    <dbReference type="NCBI Taxonomy" id="39966"/>
    <lineage>
        <taxon>Eukaryota</taxon>
        <taxon>Fungi</taxon>
        <taxon>Dikarya</taxon>
        <taxon>Basidiomycota</taxon>
        <taxon>Agaricomycotina</taxon>
        <taxon>Agaricomycetes</taxon>
        <taxon>Agaricomycetidae</taxon>
        <taxon>Agaricales</taxon>
        <taxon>Tricholomatineae</taxon>
        <taxon>Lyophyllaceae</taxon>
        <taxon>Hypsizygus</taxon>
    </lineage>
</organism>
<name>A0A369JM00_HYPMA</name>
<dbReference type="GO" id="GO:0032454">
    <property type="term" value="F:histone H3K9 demethylase activity"/>
    <property type="evidence" value="ECO:0007669"/>
    <property type="project" value="InterPro"/>
</dbReference>
<evidence type="ECO:0000313" key="5">
    <source>
        <dbReference type="EMBL" id="RDB22372.1"/>
    </source>
</evidence>
<comment type="subcellular location">
    <subcellularLocation>
        <location evidence="1">Nucleus</location>
    </subcellularLocation>
</comment>
<dbReference type="AlphaFoldDB" id="A0A369JM00"/>
<dbReference type="Pfam" id="PF02373">
    <property type="entry name" value="JmjC"/>
    <property type="match status" value="1"/>
</dbReference>
<reference evidence="5" key="1">
    <citation type="submission" date="2018-04" db="EMBL/GenBank/DDBJ databases">
        <title>Whole genome sequencing of Hypsizygus marmoreus.</title>
        <authorList>
            <person name="Choi I.-G."/>
            <person name="Min B."/>
            <person name="Kim J.-G."/>
            <person name="Kim S."/>
            <person name="Oh Y.-L."/>
            <person name="Kong W.-S."/>
            <person name="Park H."/>
            <person name="Jeong J."/>
            <person name="Song E.-S."/>
        </authorList>
    </citation>
    <scope>NUCLEOTIDE SEQUENCE [LARGE SCALE GENOMIC DNA]</scope>
    <source>
        <strain evidence="5">51987-8</strain>
    </source>
</reference>